<evidence type="ECO:0000256" key="3">
    <source>
        <dbReference type="ARBA" id="ARBA00022553"/>
    </source>
</evidence>
<evidence type="ECO:0000313" key="11">
    <source>
        <dbReference type="Proteomes" id="UP001596407"/>
    </source>
</evidence>
<dbReference type="InterPro" id="IPR003594">
    <property type="entry name" value="HATPase_dom"/>
</dbReference>
<dbReference type="EMBL" id="JBHSZH010000001">
    <property type="protein sequence ID" value="MFC7078803.1"/>
    <property type="molecule type" value="Genomic_DNA"/>
</dbReference>
<dbReference type="CDD" id="cd00130">
    <property type="entry name" value="PAS"/>
    <property type="match status" value="1"/>
</dbReference>
<evidence type="ECO:0000256" key="4">
    <source>
        <dbReference type="ARBA" id="ARBA00022679"/>
    </source>
</evidence>
<dbReference type="InterPro" id="IPR003018">
    <property type="entry name" value="GAF"/>
</dbReference>
<dbReference type="InterPro" id="IPR001610">
    <property type="entry name" value="PAC"/>
</dbReference>
<sequence length="510" mass="56586">MSEQLREEKRKIEELHEVASEMEACHSKEEVYQLGVDAAEGILEFDICGIDVEENGYLVPKATSTEMPNGGYDALEADKGLAGRTFQNGESFLIPDVRTMDEAEPVQEQYRSILSVPLSDYGVFQAGSREAHAFDEDDLELAELLMSHVTEVISRIDSQSALRESEEKYRTLVEGSHDAIFIHSEEGFQFVNDRVAELTGYSREELLEMSAEDLAHEADRERVKQIIESDELEDDDTPHYELRVRTKDGDIRYVELSVQIISYNGELGHLGSARDVTERRQRKQKVERQNERLKEFASVVSHDLRNPLNVAQGHLELASETGEDRHFEKTGSALGRMESLIEDLLKLARQGQDVSETEQVGLETIVRQAWSTVSTGGATLDVVDELHEIEADDGRLQELFENLFRNAVEHGGDDVTVRVGPLNGGVTAYEDGDDTPAAKHGGKDGFYVEDDGPGIPEDEREKVFEHGHTTADDGSGLGLSIVSSIVDAHGWTVCVCEGTDGGARFEISTA</sequence>
<evidence type="ECO:0000259" key="9">
    <source>
        <dbReference type="PROSITE" id="PS50113"/>
    </source>
</evidence>
<feature type="domain" description="PAC" evidence="9">
    <location>
        <begin position="238"/>
        <end position="288"/>
    </location>
</feature>
<keyword evidence="11" id="KW-1185">Reference proteome</keyword>
<keyword evidence="4" id="KW-0808">Transferase</keyword>
<evidence type="ECO:0000259" key="7">
    <source>
        <dbReference type="PROSITE" id="PS50109"/>
    </source>
</evidence>
<comment type="caution">
    <text evidence="10">The sequence shown here is derived from an EMBL/GenBank/DDBJ whole genome shotgun (WGS) entry which is preliminary data.</text>
</comment>
<dbReference type="EC" id="2.7.13.3" evidence="2"/>
<dbReference type="InterPro" id="IPR000014">
    <property type="entry name" value="PAS"/>
</dbReference>
<dbReference type="PROSITE" id="PS50109">
    <property type="entry name" value="HIS_KIN"/>
    <property type="match status" value="1"/>
</dbReference>
<dbReference type="InterPro" id="IPR029016">
    <property type="entry name" value="GAF-like_dom_sf"/>
</dbReference>
<dbReference type="Pfam" id="PF02518">
    <property type="entry name" value="HATPase_c"/>
    <property type="match status" value="1"/>
</dbReference>
<dbReference type="SUPFAM" id="SSF55874">
    <property type="entry name" value="ATPase domain of HSP90 chaperone/DNA topoisomerase II/histidine kinase"/>
    <property type="match status" value="1"/>
</dbReference>
<dbReference type="SUPFAM" id="SSF55781">
    <property type="entry name" value="GAF domain-like"/>
    <property type="match status" value="1"/>
</dbReference>
<dbReference type="InterPro" id="IPR036097">
    <property type="entry name" value="HisK_dim/P_sf"/>
</dbReference>
<comment type="catalytic activity">
    <reaction evidence="1">
        <text>ATP + protein L-histidine = ADP + protein N-phospho-L-histidine.</text>
        <dbReference type="EC" id="2.7.13.3"/>
    </reaction>
</comment>
<dbReference type="GO" id="GO:0004673">
    <property type="term" value="F:protein histidine kinase activity"/>
    <property type="evidence" value="ECO:0007669"/>
    <property type="project" value="UniProtKB-EC"/>
</dbReference>
<dbReference type="InterPro" id="IPR005467">
    <property type="entry name" value="His_kinase_dom"/>
</dbReference>
<dbReference type="Pfam" id="PF13185">
    <property type="entry name" value="GAF_2"/>
    <property type="match status" value="1"/>
</dbReference>
<feature type="domain" description="Histidine kinase" evidence="7">
    <location>
        <begin position="299"/>
        <end position="510"/>
    </location>
</feature>
<dbReference type="NCBIfam" id="TIGR00229">
    <property type="entry name" value="sensory_box"/>
    <property type="match status" value="1"/>
</dbReference>
<keyword evidence="5" id="KW-0418">Kinase</keyword>
<feature type="domain" description="PAS" evidence="8">
    <location>
        <begin position="165"/>
        <end position="235"/>
    </location>
</feature>
<reference evidence="10 11" key="1">
    <citation type="journal article" date="2019" name="Int. J. Syst. Evol. Microbiol.">
        <title>The Global Catalogue of Microorganisms (GCM) 10K type strain sequencing project: providing services to taxonomists for standard genome sequencing and annotation.</title>
        <authorList>
            <consortium name="The Broad Institute Genomics Platform"/>
            <consortium name="The Broad Institute Genome Sequencing Center for Infectious Disease"/>
            <person name="Wu L."/>
            <person name="Ma J."/>
        </authorList>
    </citation>
    <scope>NUCLEOTIDE SEQUENCE [LARGE SCALE GENOMIC DNA]</scope>
    <source>
        <strain evidence="10 11">DT72</strain>
    </source>
</reference>
<accession>A0ABD5WI70</accession>
<protein>
    <recommendedName>
        <fullName evidence="2">histidine kinase</fullName>
        <ecNumber evidence="2">2.7.13.3</ecNumber>
    </recommendedName>
</protein>
<dbReference type="GeneID" id="79305229"/>
<dbReference type="PANTHER" id="PTHR43711:SF1">
    <property type="entry name" value="HISTIDINE KINASE 1"/>
    <property type="match status" value="1"/>
</dbReference>
<dbReference type="AlphaFoldDB" id="A0ABD5WI70"/>
<dbReference type="InterPro" id="IPR003661">
    <property type="entry name" value="HisK_dim/P_dom"/>
</dbReference>
<dbReference type="Pfam" id="PF00512">
    <property type="entry name" value="HisKA"/>
    <property type="match status" value="1"/>
</dbReference>
<dbReference type="Gene3D" id="1.10.287.130">
    <property type="match status" value="1"/>
</dbReference>
<dbReference type="Gene3D" id="3.30.450.20">
    <property type="entry name" value="PAS domain"/>
    <property type="match status" value="1"/>
</dbReference>
<dbReference type="PROSITE" id="PS50112">
    <property type="entry name" value="PAS"/>
    <property type="match status" value="1"/>
</dbReference>
<dbReference type="SMART" id="SM00086">
    <property type="entry name" value="PAC"/>
    <property type="match status" value="1"/>
</dbReference>
<dbReference type="Pfam" id="PF08447">
    <property type="entry name" value="PAS_3"/>
    <property type="match status" value="1"/>
</dbReference>
<dbReference type="InterPro" id="IPR036890">
    <property type="entry name" value="HATPase_C_sf"/>
</dbReference>
<dbReference type="GO" id="GO:0000160">
    <property type="term" value="P:phosphorelay signal transduction system"/>
    <property type="evidence" value="ECO:0007669"/>
    <property type="project" value="UniProtKB-KW"/>
</dbReference>
<dbReference type="RefSeq" id="WP_276282470.1">
    <property type="nucleotide sequence ID" value="NZ_CP119810.1"/>
</dbReference>
<dbReference type="InterPro" id="IPR050736">
    <property type="entry name" value="Sensor_HK_Regulatory"/>
</dbReference>
<dbReference type="Gene3D" id="3.30.565.10">
    <property type="entry name" value="Histidine kinase-like ATPase, C-terminal domain"/>
    <property type="match status" value="1"/>
</dbReference>
<evidence type="ECO:0000256" key="2">
    <source>
        <dbReference type="ARBA" id="ARBA00012438"/>
    </source>
</evidence>
<dbReference type="PROSITE" id="PS50113">
    <property type="entry name" value="PAC"/>
    <property type="match status" value="1"/>
</dbReference>
<dbReference type="PANTHER" id="PTHR43711">
    <property type="entry name" value="TWO-COMPONENT HISTIDINE KINASE"/>
    <property type="match status" value="1"/>
</dbReference>
<organism evidence="10 11">
    <name type="scientific">Halorussus caseinilyticus</name>
    <dbReference type="NCBI Taxonomy" id="3034025"/>
    <lineage>
        <taxon>Archaea</taxon>
        <taxon>Methanobacteriati</taxon>
        <taxon>Methanobacteriota</taxon>
        <taxon>Stenosarchaea group</taxon>
        <taxon>Halobacteria</taxon>
        <taxon>Halobacteriales</taxon>
        <taxon>Haladaptataceae</taxon>
        <taxon>Halorussus</taxon>
    </lineage>
</organism>
<dbReference type="SMART" id="SM00388">
    <property type="entry name" value="HisKA"/>
    <property type="match status" value="1"/>
</dbReference>
<evidence type="ECO:0000256" key="6">
    <source>
        <dbReference type="ARBA" id="ARBA00023012"/>
    </source>
</evidence>
<dbReference type="Gene3D" id="3.30.450.40">
    <property type="match status" value="1"/>
</dbReference>
<dbReference type="SUPFAM" id="SSF55785">
    <property type="entry name" value="PYP-like sensor domain (PAS domain)"/>
    <property type="match status" value="1"/>
</dbReference>
<evidence type="ECO:0000256" key="5">
    <source>
        <dbReference type="ARBA" id="ARBA00022777"/>
    </source>
</evidence>
<dbReference type="InterPro" id="IPR000700">
    <property type="entry name" value="PAS-assoc_C"/>
</dbReference>
<dbReference type="PRINTS" id="PR00344">
    <property type="entry name" value="BCTRLSENSOR"/>
</dbReference>
<dbReference type="CDD" id="cd00075">
    <property type="entry name" value="HATPase"/>
    <property type="match status" value="1"/>
</dbReference>
<dbReference type="SMART" id="SM00387">
    <property type="entry name" value="HATPase_c"/>
    <property type="match status" value="1"/>
</dbReference>
<evidence type="ECO:0000259" key="8">
    <source>
        <dbReference type="PROSITE" id="PS50112"/>
    </source>
</evidence>
<dbReference type="SMART" id="SM00091">
    <property type="entry name" value="PAS"/>
    <property type="match status" value="1"/>
</dbReference>
<dbReference type="Proteomes" id="UP001596407">
    <property type="component" value="Unassembled WGS sequence"/>
</dbReference>
<dbReference type="InterPro" id="IPR035965">
    <property type="entry name" value="PAS-like_dom_sf"/>
</dbReference>
<proteinExistence type="predicted"/>
<keyword evidence="6" id="KW-0902">Two-component regulatory system</keyword>
<dbReference type="InterPro" id="IPR004358">
    <property type="entry name" value="Sig_transdc_His_kin-like_C"/>
</dbReference>
<keyword evidence="3" id="KW-0597">Phosphoprotein</keyword>
<gene>
    <name evidence="10" type="ORF">ACFQJ6_00320</name>
</gene>
<evidence type="ECO:0000313" key="10">
    <source>
        <dbReference type="EMBL" id="MFC7078803.1"/>
    </source>
</evidence>
<name>A0ABD5WI70_9EURY</name>
<dbReference type="SUPFAM" id="SSF47384">
    <property type="entry name" value="Homodimeric domain of signal transducing histidine kinase"/>
    <property type="match status" value="1"/>
</dbReference>
<dbReference type="CDD" id="cd00082">
    <property type="entry name" value="HisKA"/>
    <property type="match status" value="1"/>
</dbReference>
<dbReference type="InterPro" id="IPR013655">
    <property type="entry name" value="PAS_fold_3"/>
</dbReference>
<evidence type="ECO:0000256" key="1">
    <source>
        <dbReference type="ARBA" id="ARBA00000085"/>
    </source>
</evidence>